<evidence type="ECO:0000256" key="1">
    <source>
        <dbReference type="SAM" id="MobiDB-lite"/>
    </source>
</evidence>
<gene>
    <name evidence="3" type="ORF">JMF97_29160</name>
</gene>
<sequence length="130" mass="13955">MDEHEAIALPSSVDVIVLRTENDRTIPVAGSRAVDLSVDQPPTADLLSELMDAIVRVRADDGHLPVVLEELRTIAVPPAFAASPWLAHCRPVVIRNDVGRAGALSVRYSDHGGLRISDPETNDDGDDQDG</sequence>
<protein>
    <recommendedName>
        <fullName evidence="2">Cas3 C-terminal domain-containing protein</fullName>
    </recommendedName>
</protein>
<feature type="region of interest" description="Disordered" evidence="1">
    <location>
        <begin position="110"/>
        <end position="130"/>
    </location>
</feature>
<dbReference type="Pfam" id="PF18395">
    <property type="entry name" value="Cas3_C"/>
    <property type="match status" value="1"/>
</dbReference>
<dbReference type="Proteomes" id="UP000661193">
    <property type="component" value="Unassembled WGS sequence"/>
</dbReference>
<feature type="domain" description="Cas3 C-terminal" evidence="2">
    <location>
        <begin position="11"/>
        <end position="114"/>
    </location>
</feature>
<dbReference type="InterPro" id="IPR041372">
    <property type="entry name" value="Cas3_C"/>
</dbReference>
<name>A0ABS1UX33_9ACTN</name>
<proteinExistence type="predicted"/>
<dbReference type="RefSeq" id="WP_203224459.1">
    <property type="nucleotide sequence ID" value="NZ_JAETXL010000017.1"/>
</dbReference>
<evidence type="ECO:0000313" key="4">
    <source>
        <dbReference type="Proteomes" id="UP000661193"/>
    </source>
</evidence>
<accession>A0ABS1UX33</accession>
<feature type="compositionally biased region" description="Acidic residues" evidence="1">
    <location>
        <begin position="120"/>
        <end position="130"/>
    </location>
</feature>
<comment type="caution">
    <text evidence="3">The sequence shown here is derived from an EMBL/GenBank/DDBJ whole genome shotgun (WGS) entry which is preliminary data.</text>
</comment>
<evidence type="ECO:0000313" key="3">
    <source>
        <dbReference type="EMBL" id="MBL6280238.1"/>
    </source>
</evidence>
<evidence type="ECO:0000259" key="2">
    <source>
        <dbReference type="Pfam" id="PF18395"/>
    </source>
</evidence>
<dbReference type="EMBL" id="JAETXL010000017">
    <property type="protein sequence ID" value="MBL6280238.1"/>
    <property type="molecule type" value="Genomic_DNA"/>
</dbReference>
<reference evidence="3 4" key="1">
    <citation type="submission" date="2021-01" db="EMBL/GenBank/DDBJ databases">
        <title>Genome sequencing of Micromonospora fiedleri MG-37.</title>
        <authorList>
            <person name="Moreland P.E.J."/>
            <person name="Stach J.E.M."/>
        </authorList>
    </citation>
    <scope>NUCLEOTIDE SEQUENCE [LARGE SCALE GENOMIC DNA]</scope>
    <source>
        <strain evidence="3 4">MG-37</strain>
    </source>
</reference>
<keyword evidence="4" id="KW-1185">Reference proteome</keyword>
<organism evidence="3 4">
    <name type="scientific">Micromonospora fiedleri</name>
    <dbReference type="NCBI Taxonomy" id="1157498"/>
    <lineage>
        <taxon>Bacteria</taxon>
        <taxon>Bacillati</taxon>
        <taxon>Actinomycetota</taxon>
        <taxon>Actinomycetes</taxon>
        <taxon>Micromonosporales</taxon>
        <taxon>Micromonosporaceae</taxon>
        <taxon>Micromonospora</taxon>
    </lineage>
</organism>